<feature type="transmembrane region" description="Helical" evidence="6">
    <location>
        <begin position="214"/>
        <end position="240"/>
    </location>
</feature>
<comment type="subcellular location">
    <subcellularLocation>
        <location evidence="1">Membrane</location>
        <topology evidence="1">Multi-pass membrane protein</topology>
    </subcellularLocation>
</comment>
<evidence type="ECO:0000256" key="5">
    <source>
        <dbReference type="ARBA" id="ARBA00023136"/>
    </source>
</evidence>
<feature type="transmembrane region" description="Helical" evidence="6">
    <location>
        <begin position="63"/>
        <end position="81"/>
    </location>
</feature>
<evidence type="ECO:0000313" key="7">
    <source>
        <dbReference type="EMBL" id="MCQ9209466.1"/>
    </source>
</evidence>
<reference evidence="7" key="3">
    <citation type="journal article" date="2023" name="Microbiol. Resour. Announc.">
        <title>Draft Genome Sequence of Granulicatella sp. Strain S8, Isolated from a Marine Fish, Seriola quinqueradiata.</title>
        <authorList>
            <person name="Lee M."/>
            <person name="Farooq A."/>
            <person name="Jeong J.B."/>
            <person name="Jung M.Y."/>
        </authorList>
    </citation>
    <scope>NUCLEOTIDE SEQUENCE</scope>
    <source>
        <strain evidence="7">S8</strain>
    </source>
</reference>
<evidence type="ECO:0000256" key="3">
    <source>
        <dbReference type="ARBA" id="ARBA00022692"/>
    </source>
</evidence>
<keyword evidence="3 6" id="KW-0812">Transmembrane</keyword>
<evidence type="ECO:0000256" key="4">
    <source>
        <dbReference type="ARBA" id="ARBA00022989"/>
    </source>
</evidence>
<dbReference type="EMBL" id="JANHNZ010000002">
    <property type="protein sequence ID" value="MCQ9209466.1"/>
    <property type="molecule type" value="Genomic_DNA"/>
</dbReference>
<keyword evidence="4 6" id="KW-1133">Transmembrane helix</keyword>
<protein>
    <submittedName>
        <fullName evidence="7">Iron export ABC transporter permease subunit FetB</fullName>
    </submittedName>
</protein>
<name>A0ABT1WLX0_9LACT</name>
<evidence type="ECO:0000313" key="8">
    <source>
        <dbReference type="Proteomes" id="UP001059480"/>
    </source>
</evidence>
<comment type="similarity">
    <text evidence="2">Belongs to the UPF0014 family.</text>
</comment>
<keyword evidence="5 6" id="KW-0472">Membrane</keyword>
<evidence type="ECO:0000256" key="6">
    <source>
        <dbReference type="SAM" id="Phobius"/>
    </source>
</evidence>
<feature type="transmembrane region" description="Helical" evidence="6">
    <location>
        <begin position="6"/>
        <end position="23"/>
    </location>
</feature>
<accession>A0ABT1WLX0</accession>
<feature type="transmembrane region" description="Helical" evidence="6">
    <location>
        <begin position="122"/>
        <end position="141"/>
    </location>
</feature>
<gene>
    <name evidence="7" type="primary">fetB</name>
    <name evidence="7" type="ORF">NPA36_02780</name>
</gene>
<comment type="caution">
    <text evidence="7">The sequence shown here is derived from an EMBL/GenBank/DDBJ whole genome shotgun (WGS) entry which is preliminary data.</text>
</comment>
<evidence type="ECO:0000256" key="1">
    <source>
        <dbReference type="ARBA" id="ARBA00004141"/>
    </source>
</evidence>
<sequence length="256" mass="27789">MNLAISPQTLVLTASILLIAIWISYKEKLGTSKEIIISIGRAIIQLLVVGYVLTYIFDLNNAIVTLALVLIIIFNASWNAGKRGNGLKNAFRNAFISIFTATAITLIILLATGSIVLTPGQVVPITGMIAGNAMTNIGLNYRNLMSLFRDQSQQVQEKLALGANSRQASLSIMQDAIKAGMQPTLDTTKTVGLVSLPGMMSGLIFAGIEPTKAVMYQIMVMMMLIGTTAIASYISTYLTYKSFYTDRQQLIINKPK</sequence>
<feature type="transmembrane region" description="Helical" evidence="6">
    <location>
        <begin position="93"/>
        <end position="116"/>
    </location>
</feature>
<evidence type="ECO:0000256" key="2">
    <source>
        <dbReference type="ARBA" id="ARBA00005268"/>
    </source>
</evidence>
<organism evidence="7 8">
    <name type="scientific">Granulicatella seriolae</name>
    <dbReference type="NCBI Taxonomy" id="2967226"/>
    <lineage>
        <taxon>Bacteria</taxon>
        <taxon>Bacillati</taxon>
        <taxon>Bacillota</taxon>
        <taxon>Bacilli</taxon>
        <taxon>Lactobacillales</taxon>
        <taxon>Carnobacteriaceae</taxon>
        <taxon>Granulicatella</taxon>
    </lineage>
</organism>
<feature type="transmembrane region" description="Helical" evidence="6">
    <location>
        <begin position="35"/>
        <end position="57"/>
    </location>
</feature>
<feature type="transmembrane region" description="Helical" evidence="6">
    <location>
        <begin position="190"/>
        <end position="208"/>
    </location>
</feature>
<reference evidence="7" key="2">
    <citation type="journal article" date="2023" name="Curr. Microbiol.">
        <title>Granulicatella seriolae sp. nov., a Novel Facultative Anaerobe Isolated from Yellowtail Marine Fish.</title>
        <authorList>
            <person name="Lee M."/>
            <person name="Choi Y.J."/>
            <person name="Farooq A."/>
            <person name="Jeong J.B."/>
            <person name="Jung M.Y."/>
        </authorList>
    </citation>
    <scope>NUCLEOTIDE SEQUENCE</scope>
    <source>
        <strain evidence="7">S8</strain>
    </source>
</reference>
<dbReference type="RefSeq" id="WP_256944581.1">
    <property type="nucleotide sequence ID" value="NZ_JANHNZ010000002.1"/>
</dbReference>
<dbReference type="PANTHER" id="PTHR30028:SF0">
    <property type="entry name" value="PROTEIN ALUMINUM SENSITIVE 3"/>
    <property type="match status" value="1"/>
</dbReference>
<reference evidence="7" key="1">
    <citation type="submission" date="2022-07" db="EMBL/GenBank/DDBJ databases">
        <authorList>
            <person name="Jung M.-Y."/>
            <person name="Lee M."/>
        </authorList>
    </citation>
    <scope>NUCLEOTIDE SEQUENCE</scope>
    <source>
        <strain evidence="7">S8</strain>
    </source>
</reference>
<keyword evidence="8" id="KW-1185">Reference proteome</keyword>
<dbReference type="InterPro" id="IPR005226">
    <property type="entry name" value="UPF0014_fam"/>
</dbReference>
<dbReference type="Proteomes" id="UP001059480">
    <property type="component" value="Unassembled WGS sequence"/>
</dbReference>
<dbReference type="Pfam" id="PF03649">
    <property type="entry name" value="UPF0014"/>
    <property type="match status" value="1"/>
</dbReference>
<dbReference type="PANTHER" id="PTHR30028">
    <property type="entry name" value="UPF0014 INNER MEMBRANE PROTEIN YBBM-RELATED"/>
    <property type="match status" value="1"/>
</dbReference>
<proteinExistence type="inferred from homology"/>